<sequence>MSSSGRMIFPKKGRVLRPVMIRIRKMYTTCNRNDTPTTQGLMNHSLLPHGLVLSVLGNNAVFISAALYVARMTGYIHSATTTTKASCAIAEWQYHNALFASFSFGYFVKLVQ</sequence>
<name>A0ABP0F562_CLALP</name>
<comment type="caution">
    <text evidence="2">The sequence shown here is derived from an EMBL/GenBank/DDBJ whole genome shotgun (WGS) entry which is preliminary data.</text>
</comment>
<dbReference type="EMBL" id="CAWYQH010000013">
    <property type="protein sequence ID" value="CAK8674843.1"/>
    <property type="molecule type" value="Genomic_DNA"/>
</dbReference>
<reference evidence="2 3" key="1">
    <citation type="submission" date="2024-02" db="EMBL/GenBank/DDBJ databases">
        <authorList>
            <person name="Daric V."/>
            <person name="Darras S."/>
        </authorList>
    </citation>
    <scope>NUCLEOTIDE SEQUENCE [LARGE SCALE GENOMIC DNA]</scope>
</reference>
<keyword evidence="3" id="KW-1185">Reference proteome</keyword>
<dbReference type="Proteomes" id="UP001642483">
    <property type="component" value="Unassembled WGS sequence"/>
</dbReference>
<accession>A0ABP0F562</accession>
<protein>
    <submittedName>
        <fullName evidence="2">Uncharacterized protein</fullName>
    </submittedName>
</protein>
<evidence type="ECO:0000313" key="2">
    <source>
        <dbReference type="EMBL" id="CAK8674843.1"/>
    </source>
</evidence>
<gene>
    <name evidence="2" type="ORF">CVLEPA_LOCUS4499</name>
</gene>
<organism evidence="2 3">
    <name type="scientific">Clavelina lepadiformis</name>
    <name type="common">Light-bulb sea squirt</name>
    <name type="synonym">Ascidia lepadiformis</name>
    <dbReference type="NCBI Taxonomy" id="159417"/>
    <lineage>
        <taxon>Eukaryota</taxon>
        <taxon>Metazoa</taxon>
        <taxon>Chordata</taxon>
        <taxon>Tunicata</taxon>
        <taxon>Ascidiacea</taxon>
        <taxon>Aplousobranchia</taxon>
        <taxon>Clavelinidae</taxon>
        <taxon>Clavelina</taxon>
    </lineage>
</organism>
<evidence type="ECO:0000313" key="3">
    <source>
        <dbReference type="Proteomes" id="UP001642483"/>
    </source>
</evidence>
<feature type="transmembrane region" description="Helical" evidence="1">
    <location>
        <begin position="51"/>
        <end position="70"/>
    </location>
</feature>
<keyword evidence="1" id="KW-0812">Transmembrane</keyword>
<keyword evidence="1" id="KW-1133">Transmembrane helix</keyword>
<keyword evidence="1" id="KW-0472">Membrane</keyword>
<evidence type="ECO:0000256" key="1">
    <source>
        <dbReference type="SAM" id="Phobius"/>
    </source>
</evidence>
<proteinExistence type="predicted"/>